<dbReference type="EMBL" id="SRLO01001652">
    <property type="protein sequence ID" value="TNN36163.1"/>
    <property type="molecule type" value="Genomic_DNA"/>
</dbReference>
<evidence type="ECO:0000313" key="3">
    <source>
        <dbReference type="Proteomes" id="UP000314294"/>
    </source>
</evidence>
<comment type="caution">
    <text evidence="2">The sequence shown here is derived from an EMBL/GenBank/DDBJ whole genome shotgun (WGS) entry which is preliminary data.</text>
</comment>
<name>A0A4Z2F5I1_9TELE</name>
<proteinExistence type="predicted"/>
<dbReference type="Proteomes" id="UP000314294">
    <property type="component" value="Unassembled WGS sequence"/>
</dbReference>
<dbReference type="AlphaFoldDB" id="A0A4Z2F5I1"/>
<keyword evidence="1" id="KW-0732">Signal</keyword>
<gene>
    <name evidence="2" type="ORF">EYF80_053667</name>
</gene>
<accession>A0A4Z2F5I1</accession>
<evidence type="ECO:0000313" key="2">
    <source>
        <dbReference type="EMBL" id="TNN36163.1"/>
    </source>
</evidence>
<sequence>MAIHLLFADLLTDGLSWIAALEQDGGNEILKKFKAMPKMFCIFLCNATINRKRATRLRAKRCSLNGVESFFFLCFLFLFVSKFQMICSVQYLLRGRSNTCGSQGGRLCSNCSLKR</sequence>
<protein>
    <submittedName>
        <fullName evidence="2">Uncharacterized protein</fullName>
    </submittedName>
</protein>
<evidence type="ECO:0000256" key="1">
    <source>
        <dbReference type="SAM" id="SignalP"/>
    </source>
</evidence>
<keyword evidence="3" id="KW-1185">Reference proteome</keyword>
<feature type="signal peptide" evidence="1">
    <location>
        <begin position="1"/>
        <end position="20"/>
    </location>
</feature>
<reference evidence="2 3" key="1">
    <citation type="submission" date="2019-03" db="EMBL/GenBank/DDBJ databases">
        <title>First draft genome of Liparis tanakae, snailfish: a comprehensive survey of snailfish specific genes.</title>
        <authorList>
            <person name="Kim W."/>
            <person name="Song I."/>
            <person name="Jeong J.-H."/>
            <person name="Kim D."/>
            <person name="Kim S."/>
            <person name="Ryu S."/>
            <person name="Song J.Y."/>
            <person name="Lee S.K."/>
        </authorList>
    </citation>
    <scope>NUCLEOTIDE SEQUENCE [LARGE SCALE GENOMIC DNA]</scope>
    <source>
        <tissue evidence="2">Muscle</tissue>
    </source>
</reference>
<feature type="chain" id="PRO_5021208476" evidence="1">
    <location>
        <begin position="21"/>
        <end position="115"/>
    </location>
</feature>
<organism evidence="2 3">
    <name type="scientific">Liparis tanakae</name>
    <name type="common">Tanaka's snailfish</name>
    <dbReference type="NCBI Taxonomy" id="230148"/>
    <lineage>
        <taxon>Eukaryota</taxon>
        <taxon>Metazoa</taxon>
        <taxon>Chordata</taxon>
        <taxon>Craniata</taxon>
        <taxon>Vertebrata</taxon>
        <taxon>Euteleostomi</taxon>
        <taxon>Actinopterygii</taxon>
        <taxon>Neopterygii</taxon>
        <taxon>Teleostei</taxon>
        <taxon>Neoteleostei</taxon>
        <taxon>Acanthomorphata</taxon>
        <taxon>Eupercaria</taxon>
        <taxon>Perciformes</taxon>
        <taxon>Cottioidei</taxon>
        <taxon>Cottales</taxon>
        <taxon>Liparidae</taxon>
        <taxon>Liparis</taxon>
    </lineage>
</organism>